<evidence type="ECO:0000256" key="7">
    <source>
        <dbReference type="ARBA" id="ARBA00023186"/>
    </source>
</evidence>
<comment type="similarity">
    <text evidence="8">Belongs to the PpiD chaperone family.</text>
</comment>
<sequence length="628" mass="71753">MFDFVNRKKRVVQVIMFLAVLPFLFWGVESYRSDGGEGYVAIVDGKEISRREFEQALRDQQERMRSMFGSNFDSALLDNPQVRNSVLDRLIQQRLLHQEAVNNKFIVLNSQLVKVIRDIPEFQQNGVFSNQRYQELLQNQGVSPLIFESRVRQELLLQQLLDGYSENGFISKTAAKKALYLSEVKREISQVRINPSQFISQINPDEAAIESYYEEHRAEFYLPERVRIEYLVLSLDNLAENEPIDEDEIRSYFDEHQSEFGQPEERRASHILISVPADASGDERKAAEDKASEILEQIKQNPNDFADLAKQYSDDPGSANQDGDLGFFGRGAMVKAFEDEIFQMELDEIRGLVETDFGFHIIKLSAVKPTEVADFEAVEAQIAKNLKQQKIAVLFGEIAEDFSNIVYEQSDSLQPVAERFELSIHESDWIDRKIKEPSVLANEKLLAAIFSDDAIKDKRNTDAIEVEPDVFVSARILEHKVAAAQSLAIVKDEIIERLKQQIAVEMAMKEGEEKLAHLQAGENDVVTWTDTKEISYSQSQGVDYDILQSVFRIDGARLPAYVGISDSLGGYDLIRVNRIIEPDMEDEAKNEKFSEQLQEIMTQEELSSYLSGLRQRYDVTIKQDIIAN</sequence>
<dbReference type="Pfam" id="PF13616">
    <property type="entry name" value="Rotamase_3"/>
    <property type="match status" value="1"/>
</dbReference>
<dbReference type="PANTHER" id="PTHR47529:SF1">
    <property type="entry name" value="PERIPLASMIC CHAPERONE PPID"/>
    <property type="match status" value="1"/>
</dbReference>
<dbReference type="Pfam" id="PF13624">
    <property type="entry name" value="SurA_N_3"/>
    <property type="match status" value="1"/>
</dbReference>
<keyword evidence="11" id="KW-0697">Rotamase</keyword>
<protein>
    <recommendedName>
        <fullName evidence="9">Periplasmic chaperone PpiD</fullName>
    </recommendedName>
    <alternativeName>
        <fullName evidence="10">Periplasmic folding chaperone</fullName>
    </alternativeName>
</protein>
<evidence type="ECO:0000313" key="14">
    <source>
        <dbReference type="Proteomes" id="UP000185062"/>
    </source>
</evidence>
<dbReference type="AlphaFoldDB" id="A0A1N6FP56"/>
<dbReference type="RefSeq" id="WP_028461612.1">
    <property type="nucleotide sequence ID" value="NZ_FSRO01000001.1"/>
</dbReference>
<organism evidence="13 14">
    <name type="scientific">Nitrosomonas cryotolerans ATCC 49181</name>
    <dbReference type="NCBI Taxonomy" id="1131553"/>
    <lineage>
        <taxon>Bacteria</taxon>
        <taxon>Pseudomonadati</taxon>
        <taxon>Pseudomonadota</taxon>
        <taxon>Betaproteobacteria</taxon>
        <taxon>Nitrosomonadales</taxon>
        <taxon>Nitrosomonadaceae</taxon>
        <taxon>Nitrosomonas</taxon>
    </lineage>
</organism>
<dbReference type="eggNOG" id="COG0760">
    <property type="taxonomic scope" value="Bacteria"/>
</dbReference>
<evidence type="ECO:0000256" key="10">
    <source>
        <dbReference type="ARBA" id="ARBA00042775"/>
    </source>
</evidence>
<evidence type="ECO:0000256" key="2">
    <source>
        <dbReference type="ARBA" id="ARBA00022475"/>
    </source>
</evidence>
<evidence type="ECO:0000256" key="6">
    <source>
        <dbReference type="ARBA" id="ARBA00023136"/>
    </source>
</evidence>
<reference evidence="13 14" key="1">
    <citation type="submission" date="2016-12" db="EMBL/GenBank/DDBJ databases">
        <authorList>
            <person name="Song W.-J."/>
            <person name="Kurnit D.M."/>
        </authorList>
    </citation>
    <scope>NUCLEOTIDE SEQUENCE [LARGE SCALE GENOMIC DNA]</scope>
    <source>
        <strain evidence="13 14">ATCC 49181</strain>
    </source>
</reference>
<proteinExistence type="inferred from homology"/>
<evidence type="ECO:0000256" key="4">
    <source>
        <dbReference type="ARBA" id="ARBA00022692"/>
    </source>
</evidence>
<dbReference type="Gene3D" id="3.10.50.40">
    <property type="match status" value="1"/>
</dbReference>
<evidence type="ECO:0000256" key="5">
    <source>
        <dbReference type="ARBA" id="ARBA00022989"/>
    </source>
</evidence>
<keyword evidence="11 13" id="KW-0413">Isomerase</keyword>
<dbReference type="GO" id="GO:0003755">
    <property type="term" value="F:peptidyl-prolyl cis-trans isomerase activity"/>
    <property type="evidence" value="ECO:0007669"/>
    <property type="project" value="UniProtKB-KW"/>
</dbReference>
<dbReference type="SUPFAM" id="SSF109998">
    <property type="entry name" value="Triger factor/SurA peptide-binding domain-like"/>
    <property type="match status" value="1"/>
</dbReference>
<keyword evidence="2" id="KW-1003">Cell membrane</keyword>
<evidence type="ECO:0000256" key="3">
    <source>
        <dbReference type="ARBA" id="ARBA00022519"/>
    </source>
</evidence>
<dbReference type="PROSITE" id="PS50198">
    <property type="entry name" value="PPIC_PPIASE_2"/>
    <property type="match status" value="1"/>
</dbReference>
<dbReference type="GO" id="GO:0005886">
    <property type="term" value="C:plasma membrane"/>
    <property type="evidence" value="ECO:0007669"/>
    <property type="project" value="UniProtKB-SubCell"/>
</dbReference>
<comment type="subcellular location">
    <subcellularLocation>
        <location evidence="1">Cell inner membrane</location>
        <topology evidence="1">Single-pass type II membrane protein</topology>
        <orientation evidence="1">Periplasmic side</orientation>
    </subcellularLocation>
</comment>
<keyword evidence="3" id="KW-0997">Cell inner membrane</keyword>
<evidence type="ECO:0000256" key="8">
    <source>
        <dbReference type="ARBA" id="ARBA00038408"/>
    </source>
</evidence>
<evidence type="ECO:0000256" key="1">
    <source>
        <dbReference type="ARBA" id="ARBA00004382"/>
    </source>
</evidence>
<keyword evidence="7" id="KW-0143">Chaperone</keyword>
<dbReference type="SUPFAM" id="SSF54534">
    <property type="entry name" value="FKBP-like"/>
    <property type="match status" value="1"/>
</dbReference>
<keyword evidence="4" id="KW-0812">Transmembrane</keyword>
<keyword evidence="6" id="KW-0472">Membrane</keyword>
<evidence type="ECO:0000313" key="13">
    <source>
        <dbReference type="EMBL" id="SIN97000.1"/>
    </source>
</evidence>
<evidence type="ECO:0000256" key="9">
    <source>
        <dbReference type="ARBA" id="ARBA00040743"/>
    </source>
</evidence>
<evidence type="ECO:0000259" key="12">
    <source>
        <dbReference type="PROSITE" id="PS50198"/>
    </source>
</evidence>
<dbReference type="Gene3D" id="1.10.4030.10">
    <property type="entry name" value="Porin chaperone SurA, peptide-binding domain"/>
    <property type="match status" value="1"/>
</dbReference>
<dbReference type="InterPro" id="IPR052029">
    <property type="entry name" value="PpiD_chaperone"/>
</dbReference>
<dbReference type="InterPro" id="IPR027304">
    <property type="entry name" value="Trigger_fact/SurA_dom_sf"/>
</dbReference>
<dbReference type="InterPro" id="IPR046357">
    <property type="entry name" value="PPIase_dom_sf"/>
</dbReference>
<keyword evidence="14" id="KW-1185">Reference proteome</keyword>
<dbReference type="EMBL" id="FSRO01000001">
    <property type="protein sequence ID" value="SIN97000.1"/>
    <property type="molecule type" value="Genomic_DNA"/>
</dbReference>
<gene>
    <name evidence="13" type="ORF">SAMN02743940_0336</name>
</gene>
<dbReference type="Proteomes" id="UP000185062">
    <property type="component" value="Unassembled WGS sequence"/>
</dbReference>
<dbReference type="STRING" id="44575.SAMN05216419_101934"/>
<evidence type="ECO:0000256" key="11">
    <source>
        <dbReference type="PROSITE-ProRule" id="PRU00278"/>
    </source>
</evidence>
<feature type="domain" description="PpiC" evidence="12">
    <location>
        <begin position="263"/>
        <end position="366"/>
    </location>
</feature>
<keyword evidence="5" id="KW-1133">Transmembrane helix</keyword>
<dbReference type="InterPro" id="IPR000297">
    <property type="entry name" value="PPIase_PpiC"/>
</dbReference>
<dbReference type="PANTHER" id="PTHR47529">
    <property type="entry name" value="PEPTIDYL-PROLYL CIS-TRANS ISOMERASE D"/>
    <property type="match status" value="1"/>
</dbReference>
<accession>A0A1N6FP56</accession>
<name>A0A1N6FP56_9PROT</name>